<keyword evidence="3" id="KW-0067">ATP-binding</keyword>
<proteinExistence type="predicted"/>
<feature type="compositionally biased region" description="Polar residues" evidence="4">
    <location>
        <begin position="31"/>
        <end position="53"/>
    </location>
</feature>
<name>A0A543HXL9_9MICO</name>
<keyword evidence="2" id="KW-0547">Nucleotide-binding</keyword>
<feature type="domain" description="ABC transporter" evidence="5">
    <location>
        <begin position="494"/>
        <end position="724"/>
    </location>
</feature>
<dbReference type="PROSITE" id="PS00211">
    <property type="entry name" value="ABC_TRANSPORTER_1"/>
    <property type="match status" value="1"/>
</dbReference>
<dbReference type="InterPro" id="IPR003439">
    <property type="entry name" value="ABC_transporter-like_ATP-bd"/>
</dbReference>
<dbReference type="InterPro" id="IPR003593">
    <property type="entry name" value="AAA+_ATPase"/>
</dbReference>
<feature type="compositionally biased region" description="Low complexity" evidence="4">
    <location>
        <begin position="385"/>
        <end position="410"/>
    </location>
</feature>
<dbReference type="GO" id="GO:0016887">
    <property type="term" value="F:ATP hydrolysis activity"/>
    <property type="evidence" value="ECO:0007669"/>
    <property type="project" value="InterPro"/>
</dbReference>
<dbReference type="SMART" id="SM00382">
    <property type="entry name" value="AAA"/>
    <property type="match status" value="1"/>
</dbReference>
<feature type="compositionally biased region" description="Polar residues" evidence="4">
    <location>
        <begin position="104"/>
        <end position="114"/>
    </location>
</feature>
<dbReference type="EMBL" id="VFPN01000002">
    <property type="protein sequence ID" value="TQM63086.1"/>
    <property type="molecule type" value="Genomic_DNA"/>
</dbReference>
<gene>
    <name evidence="6" type="ORF">FB466_1335</name>
</gene>
<dbReference type="SUPFAM" id="SSF52540">
    <property type="entry name" value="P-loop containing nucleoside triphosphate hydrolases"/>
    <property type="match status" value="1"/>
</dbReference>
<feature type="region of interest" description="Disordered" evidence="4">
    <location>
        <begin position="384"/>
        <end position="422"/>
    </location>
</feature>
<feature type="region of interest" description="Disordered" evidence="4">
    <location>
        <begin position="309"/>
        <end position="360"/>
    </location>
</feature>
<feature type="region of interest" description="Disordered" evidence="4">
    <location>
        <begin position="225"/>
        <end position="292"/>
    </location>
</feature>
<dbReference type="PANTHER" id="PTHR42939">
    <property type="entry name" value="ABC TRANSPORTER ATP-BINDING PROTEIN ALBC-RELATED"/>
    <property type="match status" value="1"/>
</dbReference>
<evidence type="ECO:0000256" key="3">
    <source>
        <dbReference type="ARBA" id="ARBA00022840"/>
    </source>
</evidence>
<feature type="compositionally biased region" description="Acidic residues" evidence="4">
    <location>
        <begin position="85"/>
        <end position="97"/>
    </location>
</feature>
<evidence type="ECO:0000256" key="4">
    <source>
        <dbReference type="SAM" id="MobiDB-lite"/>
    </source>
</evidence>
<keyword evidence="7" id="KW-1185">Reference proteome</keyword>
<accession>A0A543HXL9</accession>
<feature type="compositionally biased region" description="Polar residues" evidence="4">
    <location>
        <begin position="309"/>
        <end position="324"/>
    </location>
</feature>
<dbReference type="Proteomes" id="UP000318331">
    <property type="component" value="Unassembled WGS sequence"/>
</dbReference>
<dbReference type="PANTHER" id="PTHR42939:SF1">
    <property type="entry name" value="ABC TRANSPORTER ATP-BINDING PROTEIN ALBC-RELATED"/>
    <property type="match status" value="1"/>
</dbReference>
<evidence type="ECO:0000256" key="2">
    <source>
        <dbReference type="ARBA" id="ARBA00022741"/>
    </source>
</evidence>
<feature type="compositionally biased region" description="Low complexity" evidence="4">
    <location>
        <begin position="350"/>
        <end position="360"/>
    </location>
</feature>
<dbReference type="Pfam" id="PF00005">
    <property type="entry name" value="ABC_tran"/>
    <property type="match status" value="1"/>
</dbReference>
<feature type="region of interest" description="Disordered" evidence="4">
    <location>
        <begin position="16"/>
        <end position="194"/>
    </location>
</feature>
<dbReference type="Gene3D" id="3.40.50.300">
    <property type="entry name" value="P-loop containing nucleotide triphosphate hydrolases"/>
    <property type="match status" value="1"/>
</dbReference>
<organism evidence="6 7">
    <name type="scientific">Klugiella xanthotipulae</name>
    <dbReference type="NCBI Taxonomy" id="244735"/>
    <lineage>
        <taxon>Bacteria</taxon>
        <taxon>Bacillati</taxon>
        <taxon>Actinomycetota</taxon>
        <taxon>Actinomycetes</taxon>
        <taxon>Micrococcales</taxon>
        <taxon>Microbacteriaceae</taxon>
        <taxon>Klugiella</taxon>
    </lineage>
</organism>
<dbReference type="AlphaFoldDB" id="A0A543HXL9"/>
<dbReference type="InterPro" id="IPR051782">
    <property type="entry name" value="ABC_Transporter_VariousFunc"/>
</dbReference>
<evidence type="ECO:0000259" key="5">
    <source>
        <dbReference type="PROSITE" id="PS50893"/>
    </source>
</evidence>
<evidence type="ECO:0000256" key="1">
    <source>
        <dbReference type="ARBA" id="ARBA00022448"/>
    </source>
</evidence>
<comment type="caution">
    <text evidence="6">The sequence shown here is derived from an EMBL/GenBank/DDBJ whole genome shotgun (WGS) entry which is preliminary data.</text>
</comment>
<evidence type="ECO:0000313" key="6">
    <source>
        <dbReference type="EMBL" id="TQM63086.1"/>
    </source>
</evidence>
<reference evidence="6 7" key="1">
    <citation type="submission" date="2019-06" db="EMBL/GenBank/DDBJ databases">
        <title>Sequencing the genomes of 1000 actinobacteria strains.</title>
        <authorList>
            <person name="Klenk H.-P."/>
        </authorList>
    </citation>
    <scope>NUCLEOTIDE SEQUENCE [LARGE SCALE GENOMIC DNA]</scope>
    <source>
        <strain evidence="6 7">DSM 18031</strain>
    </source>
</reference>
<dbReference type="InterPro" id="IPR017871">
    <property type="entry name" value="ABC_transporter-like_CS"/>
</dbReference>
<protein>
    <submittedName>
        <fullName evidence="6">ABC-type multidrug transport system ATPase subunit</fullName>
    </submittedName>
</protein>
<keyword evidence="1" id="KW-0813">Transport</keyword>
<evidence type="ECO:0000313" key="7">
    <source>
        <dbReference type="Proteomes" id="UP000318331"/>
    </source>
</evidence>
<dbReference type="GO" id="GO:0005524">
    <property type="term" value="F:ATP binding"/>
    <property type="evidence" value="ECO:0007669"/>
    <property type="project" value="UniProtKB-KW"/>
</dbReference>
<sequence length="742" mass="77719">MSGETSVVAEVDVLASATESAHRGGKAKLTMESSIVTDGSTLPGNSKENLSGETSHDDDDQISDLGSDAVDEEPILVENNSVSTEMDDDAEGEDSPELDGSISLPDSGTETQSAPVEEDSSSESSDPIDVAAVLGSTSDDGESAAAEDLDDDIEDTVAGVSVGVDPGELTTSEGPETPDPTVSEPMSLERVDSEAIPAESFSVAEVDIVALDDTDDGFVDVFTAVPMPQGNHDDDGDDEFATHDSSGLRQPSAALTGREGFSTSGSCDTSESDETIVPSRHDAKKAESLADEAPVLDPLEVLYGYFDESATSRSAAENSPQESLLSRVDEHSSTRPPQVIAEDVPADPLPGSTAPLGSAGAASAGSALFFTAPSNVSRTRVDQISAPAPGSAPMPSSATAPVPSADPVSVTQPNTNRPVTQPIEETLPSSFITRTERSENLPIIVTSIEDEVEESFEYTTSSRPRTDPDRTEVQPSIQRARERAEATAGQPVVLSTFGLSKRFGSSIAVDSVNLEIRAGSFYGFVGPNGAGKTTTLSMVTGLLRPTSGTIMILGTDMWANSPDAKRLVGALPDRLRLFDRLTGAQLLYYSGILHGLDERTVTQRAAELSSALGLETALGRLVSDYSAGMQKKIALATAMIHSPRILVLDEPFESIDPVSAATVTELLEKFVAGGGSVLISSHSMELIQRVCDHVAVIVQGNVVAAGTVDDVRGEGTLESRFLELTGPDTRTEGLEWLHGFSD</sequence>
<feature type="compositionally biased region" description="Acidic residues" evidence="4">
    <location>
        <begin position="139"/>
        <end position="155"/>
    </location>
</feature>
<feature type="compositionally biased region" description="Basic and acidic residues" evidence="4">
    <location>
        <begin position="279"/>
        <end position="288"/>
    </location>
</feature>
<dbReference type="InterPro" id="IPR027417">
    <property type="entry name" value="P-loop_NTPase"/>
</dbReference>
<feature type="region of interest" description="Disordered" evidence="4">
    <location>
        <begin position="452"/>
        <end position="485"/>
    </location>
</feature>
<dbReference type="PROSITE" id="PS50893">
    <property type="entry name" value="ABC_TRANSPORTER_2"/>
    <property type="match status" value="1"/>
</dbReference>
<dbReference type="CDD" id="cd03230">
    <property type="entry name" value="ABC_DR_subfamily_A"/>
    <property type="match status" value="1"/>
</dbReference>